<proteinExistence type="predicted"/>
<name>A0A2N1PPU2_9BACT</name>
<dbReference type="AlphaFoldDB" id="A0A2N1PPU2"/>
<gene>
    <name evidence="1" type="ORF">CVV64_10065</name>
</gene>
<dbReference type="EMBL" id="PGXC01000006">
    <property type="protein sequence ID" value="PKK90302.1"/>
    <property type="molecule type" value="Genomic_DNA"/>
</dbReference>
<comment type="caution">
    <text evidence="1">The sequence shown here is derived from an EMBL/GenBank/DDBJ whole genome shotgun (WGS) entry which is preliminary data.</text>
</comment>
<evidence type="ECO:0000313" key="1">
    <source>
        <dbReference type="EMBL" id="PKK90302.1"/>
    </source>
</evidence>
<accession>A0A2N1PPU2</accession>
<protein>
    <submittedName>
        <fullName evidence="1">Uncharacterized protein</fullName>
    </submittedName>
</protein>
<evidence type="ECO:0000313" key="2">
    <source>
        <dbReference type="Proteomes" id="UP000233256"/>
    </source>
</evidence>
<sequence length="99" mass="11433">MTSERKLRYAWSEDIWAVHIEVHNPCQNGGVLKIDYQDTGFAEEYPVPARASMRYNVCRHSGDNSHLLLSLPTAMDLKLFENLDRAFYTDTQAILEEVE</sequence>
<reference evidence="1 2" key="1">
    <citation type="journal article" date="2017" name="ISME J.">
        <title>Potential for microbial H2 and metal transformations associated with novel bacteria and archaea in deep terrestrial subsurface sediments.</title>
        <authorList>
            <person name="Hernsdorf A.W."/>
            <person name="Amano Y."/>
            <person name="Miyakawa K."/>
            <person name="Ise K."/>
            <person name="Suzuki Y."/>
            <person name="Anantharaman K."/>
            <person name="Probst A."/>
            <person name="Burstein D."/>
            <person name="Thomas B.C."/>
            <person name="Banfield J.F."/>
        </authorList>
    </citation>
    <scope>NUCLEOTIDE SEQUENCE [LARGE SCALE GENOMIC DNA]</scope>
    <source>
        <strain evidence="1">HGW-Wallbacteria-1</strain>
    </source>
</reference>
<organism evidence="1 2">
    <name type="scientific">Candidatus Wallbacteria bacterium HGW-Wallbacteria-1</name>
    <dbReference type="NCBI Taxonomy" id="2013854"/>
    <lineage>
        <taxon>Bacteria</taxon>
        <taxon>Candidatus Walliibacteriota</taxon>
    </lineage>
</organism>
<dbReference type="Proteomes" id="UP000233256">
    <property type="component" value="Unassembled WGS sequence"/>
</dbReference>